<accession>A0A392NVN5</accession>
<sequence length="47" mass="5273">MREGGLVEEADYKATKELFGGANDEKNIDTFIPKSESDFNEYAELIS</sequence>
<keyword evidence="1" id="KW-0396">Initiation factor</keyword>
<proteinExistence type="predicted"/>
<comment type="caution">
    <text evidence="1">The sequence shown here is derived from an EMBL/GenBank/DDBJ whole genome shotgun (WGS) entry which is preliminary data.</text>
</comment>
<dbReference type="GO" id="GO:0003743">
    <property type="term" value="F:translation initiation factor activity"/>
    <property type="evidence" value="ECO:0007669"/>
    <property type="project" value="UniProtKB-KW"/>
</dbReference>
<reference evidence="1 2" key="1">
    <citation type="journal article" date="2018" name="Front. Plant Sci.">
        <title>Red Clover (Trifolium pratense) and Zigzag Clover (T. medium) - A Picture of Genomic Similarities and Differences.</title>
        <authorList>
            <person name="Dluhosova J."/>
            <person name="Istvanek J."/>
            <person name="Nedelnik J."/>
            <person name="Repkova J."/>
        </authorList>
    </citation>
    <scope>NUCLEOTIDE SEQUENCE [LARGE SCALE GENOMIC DNA]</scope>
    <source>
        <strain evidence="2">cv. 10/8</strain>
        <tissue evidence="1">Leaf</tissue>
    </source>
</reference>
<dbReference type="InterPro" id="IPR013906">
    <property type="entry name" value="eIF3j"/>
</dbReference>
<dbReference type="PANTHER" id="PTHR21681:SF0">
    <property type="entry name" value="EUKARYOTIC TRANSLATION INITIATION FACTOR 3 SUBUNIT J"/>
    <property type="match status" value="1"/>
</dbReference>
<keyword evidence="1" id="KW-0648">Protein biosynthesis</keyword>
<feature type="non-terminal residue" evidence="1">
    <location>
        <position position="47"/>
    </location>
</feature>
<dbReference type="PANTHER" id="PTHR21681">
    <property type="entry name" value="EUKARYOTIC TRANSLATION INITIATION FACTOR 3 SUBUNIT J"/>
    <property type="match status" value="1"/>
</dbReference>
<protein>
    <submittedName>
        <fullName evidence="1">Eukaryotic translation initiation factor 3 subunit J-like</fullName>
    </submittedName>
</protein>
<dbReference type="AlphaFoldDB" id="A0A392NVN5"/>
<keyword evidence="2" id="KW-1185">Reference proteome</keyword>
<dbReference type="EMBL" id="LXQA010052416">
    <property type="protein sequence ID" value="MCI03514.1"/>
    <property type="molecule type" value="Genomic_DNA"/>
</dbReference>
<organism evidence="1 2">
    <name type="scientific">Trifolium medium</name>
    <dbReference type="NCBI Taxonomy" id="97028"/>
    <lineage>
        <taxon>Eukaryota</taxon>
        <taxon>Viridiplantae</taxon>
        <taxon>Streptophyta</taxon>
        <taxon>Embryophyta</taxon>
        <taxon>Tracheophyta</taxon>
        <taxon>Spermatophyta</taxon>
        <taxon>Magnoliopsida</taxon>
        <taxon>eudicotyledons</taxon>
        <taxon>Gunneridae</taxon>
        <taxon>Pentapetalae</taxon>
        <taxon>rosids</taxon>
        <taxon>fabids</taxon>
        <taxon>Fabales</taxon>
        <taxon>Fabaceae</taxon>
        <taxon>Papilionoideae</taxon>
        <taxon>50 kb inversion clade</taxon>
        <taxon>NPAAA clade</taxon>
        <taxon>Hologalegina</taxon>
        <taxon>IRL clade</taxon>
        <taxon>Trifolieae</taxon>
        <taxon>Trifolium</taxon>
    </lineage>
</organism>
<evidence type="ECO:0000313" key="2">
    <source>
        <dbReference type="Proteomes" id="UP000265520"/>
    </source>
</evidence>
<dbReference type="Pfam" id="PF08597">
    <property type="entry name" value="eIF3_subunit"/>
    <property type="match status" value="1"/>
</dbReference>
<dbReference type="Proteomes" id="UP000265520">
    <property type="component" value="Unassembled WGS sequence"/>
</dbReference>
<dbReference type="GO" id="GO:0005852">
    <property type="term" value="C:eukaryotic translation initiation factor 3 complex"/>
    <property type="evidence" value="ECO:0007669"/>
    <property type="project" value="InterPro"/>
</dbReference>
<name>A0A392NVN5_9FABA</name>
<evidence type="ECO:0000313" key="1">
    <source>
        <dbReference type="EMBL" id="MCI03514.1"/>
    </source>
</evidence>